<evidence type="ECO:0000313" key="1">
    <source>
        <dbReference type="EMBL" id="EFC51469.1"/>
    </source>
</evidence>
<sequence length="44" mass="4764">MQPCPNLPKLEGGTGADVLPWSLQVIGLYNDCKARHKALADTIK</sequence>
<dbReference type="AlphaFoldDB" id="A0A9W5MYT3"/>
<dbReference type="Proteomes" id="UP000004621">
    <property type="component" value="Unassembled WGS sequence"/>
</dbReference>
<comment type="caution">
    <text evidence="1">The sequence shown here is derived from an EMBL/GenBank/DDBJ whole genome shotgun (WGS) entry which is preliminary data.</text>
</comment>
<evidence type="ECO:0000313" key="2">
    <source>
        <dbReference type="Proteomes" id="UP000004621"/>
    </source>
</evidence>
<dbReference type="EMBL" id="ACEO02000011">
    <property type="protein sequence ID" value="EFC51469.1"/>
    <property type="molecule type" value="Genomic_DNA"/>
</dbReference>
<gene>
    <name evidence="1" type="ORF">NEISUBOT_05196</name>
</gene>
<reference evidence="1 2" key="1">
    <citation type="submission" date="2010-01" db="EMBL/GenBank/DDBJ databases">
        <authorList>
            <person name="Weinstock G."/>
            <person name="Sodergren E."/>
            <person name="Clifton S."/>
            <person name="Fulton L."/>
            <person name="Fulton B."/>
            <person name="Courtney L."/>
            <person name="Fronick C."/>
            <person name="Harrison M."/>
            <person name="Strong C."/>
            <person name="Farmer C."/>
            <person name="Delahaunty K."/>
            <person name="Markovic C."/>
            <person name="Hall O."/>
            <person name="Minx P."/>
            <person name="Tomlinson C."/>
            <person name="Mitreva M."/>
            <person name="Nelson J."/>
            <person name="Hou S."/>
            <person name="Wollam A."/>
            <person name="Pepin K.H."/>
            <person name="Johnson M."/>
            <person name="Bhonagiri V."/>
            <person name="Nash W.E."/>
            <person name="Warren W."/>
            <person name="Chinwalla A."/>
            <person name="Mardis E.R."/>
            <person name="Wilson R.K."/>
        </authorList>
    </citation>
    <scope>NUCLEOTIDE SEQUENCE [LARGE SCALE GENOMIC DNA]</scope>
    <source>
        <strain evidence="1 2">NJ9703</strain>
    </source>
</reference>
<proteinExistence type="predicted"/>
<accession>A0A9W5MYT3</accession>
<organism evidence="1 2">
    <name type="scientific">Neisseria subflava NJ9703</name>
    <dbReference type="NCBI Taxonomy" id="546268"/>
    <lineage>
        <taxon>Bacteria</taxon>
        <taxon>Pseudomonadati</taxon>
        <taxon>Pseudomonadota</taxon>
        <taxon>Betaproteobacteria</taxon>
        <taxon>Neisseriales</taxon>
        <taxon>Neisseriaceae</taxon>
        <taxon>Neisseria</taxon>
    </lineage>
</organism>
<name>A0A9W5MYT3_NEISU</name>
<protein>
    <submittedName>
        <fullName evidence="1">Uncharacterized protein</fullName>
    </submittedName>
</protein>